<feature type="domain" description="Bacterial bifunctional deaminase-reductase C-terminal" evidence="1">
    <location>
        <begin position="3"/>
        <end position="187"/>
    </location>
</feature>
<name>A0A5S4FGM6_9ACTN</name>
<dbReference type="EMBL" id="VCKY01000067">
    <property type="protein sequence ID" value="TMR19076.1"/>
    <property type="molecule type" value="Genomic_DNA"/>
</dbReference>
<gene>
    <name evidence="2" type="ORF">ETD86_20785</name>
</gene>
<dbReference type="InterPro" id="IPR002734">
    <property type="entry name" value="RibDG_C"/>
</dbReference>
<organism evidence="2 3">
    <name type="scientific">Nonomuraea turkmeniaca</name>
    <dbReference type="NCBI Taxonomy" id="103838"/>
    <lineage>
        <taxon>Bacteria</taxon>
        <taxon>Bacillati</taxon>
        <taxon>Actinomycetota</taxon>
        <taxon>Actinomycetes</taxon>
        <taxon>Streptosporangiales</taxon>
        <taxon>Streptosporangiaceae</taxon>
        <taxon>Nonomuraea</taxon>
    </lineage>
</organism>
<dbReference type="OrthoDB" id="3471694at2"/>
<dbReference type="SUPFAM" id="SSF53597">
    <property type="entry name" value="Dihydrofolate reductase-like"/>
    <property type="match status" value="1"/>
</dbReference>
<evidence type="ECO:0000313" key="2">
    <source>
        <dbReference type="EMBL" id="TMR19076.1"/>
    </source>
</evidence>
<keyword evidence="3" id="KW-1185">Reference proteome</keyword>
<dbReference type="Proteomes" id="UP000309128">
    <property type="component" value="Unassembled WGS sequence"/>
</dbReference>
<dbReference type="Gene3D" id="3.40.430.10">
    <property type="entry name" value="Dihydrofolate Reductase, subunit A"/>
    <property type="match status" value="1"/>
</dbReference>
<dbReference type="InterPro" id="IPR024072">
    <property type="entry name" value="DHFR-like_dom_sf"/>
</dbReference>
<dbReference type="Pfam" id="PF01872">
    <property type="entry name" value="RibD_C"/>
    <property type="match status" value="1"/>
</dbReference>
<evidence type="ECO:0000259" key="1">
    <source>
        <dbReference type="Pfam" id="PF01872"/>
    </source>
</evidence>
<dbReference type="GO" id="GO:0008703">
    <property type="term" value="F:5-amino-6-(5-phosphoribosylamino)uracil reductase activity"/>
    <property type="evidence" value="ECO:0007669"/>
    <property type="project" value="InterPro"/>
</dbReference>
<dbReference type="GO" id="GO:0009231">
    <property type="term" value="P:riboflavin biosynthetic process"/>
    <property type="evidence" value="ECO:0007669"/>
    <property type="project" value="InterPro"/>
</dbReference>
<dbReference type="InterPro" id="IPR050765">
    <property type="entry name" value="Riboflavin_Biosynth_HTPR"/>
</dbReference>
<evidence type="ECO:0000313" key="3">
    <source>
        <dbReference type="Proteomes" id="UP000309128"/>
    </source>
</evidence>
<comment type="caution">
    <text evidence="2">The sequence shown here is derived from an EMBL/GenBank/DDBJ whole genome shotgun (WGS) entry which is preliminary data.</text>
</comment>
<dbReference type="PANTHER" id="PTHR38011:SF2">
    <property type="entry name" value="BIFUNCTIONAL DEAMINASE-REDUCTASE DOMAIN PROTEIN"/>
    <property type="match status" value="1"/>
</dbReference>
<dbReference type="PANTHER" id="PTHR38011">
    <property type="entry name" value="DIHYDROFOLATE REDUCTASE FAMILY PROTEIN (AFU_ORTHOLOGUE AFUA_8G06820)"/>
    <property type="match status" value="1"/>
</dbReference>
<sequence>MRITLATYLSLDGVMQAPGMPQEDTSGGFEHGGWQFPYADEELGKDTAKWFAEADAFLLGRKTYEIFAAYWPTVTDEDNLIAARLNALPKYVVSTTLDKVAWNNATLIRSDVLDEVARLKSRPGRELQIHGSGALARSLLDHGLIDELRLWTYPVILGSGKRLLEPGRVATALRLIESKTTGSGCVLSVYQPAGKPAYGDFTEESQAD</sequence>
<dbReference type="RefSeq" id="WP_138667815.1">
    <property type="nucleotide sequence ID" value="NZ_VCKY01000067.1"/>
</dbReference>
<proteinExistence type="predicted"/>
<dbReference type="AlphaFoldDB" id="A0A5S4FGM6"/>
<reference evidence="2 3" key="1">
    <citation type="submission" date="2019-05" db="EMBL/GenBank/DDBJ databases">
        <title>Draft genome sequence of Nonomuraea turkmeniaca DSM 43926.</title>
        <authorList>
            <person name="Saricaoglu S."/>
            <person name="Isik K."/>
        </authorList>
    </citation>
    <scope>NUCLEOTIDE SEQUENCE [LARGE SCALE GENOMIC DNA]</scope>
    <source>
        <strain evidence="2 3">DSM 43926</strain>
    </source>
</reference>
<protein>
    <submittedName>
        <fullName evidence="2">Dihydrofolate reductase</fullName>
    </submittedName>
</protein>
<accession>A0A5S4FGM6</accession>